<sequence>MYCTKIVISLALSLSFSMCGFADDVSFMFQSIIGHCSGALLVSQIM</sequence>
<dbReference type="EMBL" id="PDCK01000044">
    <property type="protein sequence ID" value="PRQ25107.1"/>
    <property type="molecule type" value="Genomic_DNA"/>
</dbReference>
<feature type="signal peptide" evidence="1">
    <location>
        <begin position="1"/>
        <end position="22"/>
    </location>
</feature>
<proteinExistence type="predicted"/>
<feature type="chain" id="PRO_5015113313" evidence="1">
    <location>
        <begin position="23"/>
        <end position="46"/>
    </location>
</feature>
<organism evidence="2 3">
    <name type="scientific">Rosa chinensis</name>
    <name type="common">China rose</name>
    <dbReference type="NCBI Taxonomy" id="74649"/>
    <lineage>
        <taxon>Eukaryota</taxon>
        <taxon>Viridiplantae</taxon>
        <taxon>Streptophyta</taxon>
        <taxon>Embryophyta</taxon>
        <taxon>Tracheophyta</taxon>
        <taxon>Spermatophyta</taxon>
        <taxon>Magnoliopsida</taxon>
        <taxon>eudicotyledons</taxon>
        <taxon>Gunneridae</taxon>
        <taxon>Pentapetalae</taxon>
        <taxon>rosids</taxon>
        <taxon>fabids</taxon>
        <taxon>Rosales</taxon>
        <taxon>Rosaceae</taxon>
        <taxon>Rosoideae</taxon>
        <taxon>Rosoideae incertae sedis</taxon>
        <taxon>Rosa</taxon>
    </lineage>
</organism>
<comment type="caution">
    <text evidence="2">The sequence shown here is derived from an EMBL/GenBank/DDBJ whole genome shotgun (WGS) entry which is preliminary data.</text>
</comment>
<gene>
    <name evidence="2" type="ORF">RchiOBHm_Chr6g0279981</name>
</gene>
<accession>A0A2P6PT59</accession>
<protein>
    <submittedName>
        <fullName evidence="2">Uncharacterized protein</fullName>
    </submittedName>
</protein>
<dbReference type="Gramene" id="PRQ25107">
    <property type="protein sequence ID" value="PRQ25107"/>
    <property type="gene ID" value="RchiOBHm_Chr6g0279981"/>
</dbReference>
<evidence type="ECO:0000256" key="1">
    <source>
        <dbReference type="SAM" id="SignalP"/>
    </source>
</evidence>
<dbReference type="Proteomes" id="UP000238479">
    <property type="component" value="Chromosome 6"/>
</dbReference>
<name>A0A2P6PT59_ROSCH</name>
<keyword evidence="3" id="KW-1185">Reference proteome</keyword>
<evidence type="ECO:0000313" key="3">
    <source>
        <dbReference type="Proteomes" id="UP000238479"/>
    </source>
</evidence>
<evidence type="ECO:0000313" key="2">
    <source>
        <dbReference type="EMBL" id="PRQ25107.1"/>
    </source>
</evidence>
<dbReference type="AlphaFoldDB" id="A0A2P6PT59"/>
<reference evidence="2 3" key="1">
    <citation type="journal article" date="2018" name="Nat. Genet.">
        <title>The Rosa genome provides new insights in the design of modern roses.</title>
        <authorList>
            <person name="Bendahmane M."/>
        </authorList>
    </citation>
    <scope>NUCLEOTIDE SEQUENCE [LARGE SCALE GENOMIC DNA]</scope>
    <source>
        <strain evidence="3">cv. Old Blush</strain>
    </source>
</reference>
<keyword evidence="1" id="KW-0732">Signal</keyword>